<dbReference type="SUPFAM" id="SSF51182">
    <property type="entry name" value="RmlC-like cupins"/>
    <property type="match status" value="1"/>
</dbReference>
<sequence length="189" mass="20782">MSEFPISENIDRRLAVRLRALRLERGWSLDTLAGLSGVSRATLSRLENAEVSGTASVLGRLCAAYEIPLSRLMLLAEGDFAARIEPDAQPVWTDPETGFRRRSVSPPAHLLAGEVLEGTLPAATRISYPAPPRQGLEHHLVMIEGRLDLTVDDERHGLTGGDCLRYRLFGASHFETPADAGARYFLFMV</sequence>
<organism evidence="3 4">
    <name type="scientific">Amorphus orientalis</name>
    <dbReference type="NCBI Taxonomy" id="649198"/>
    <lineage>
        <taxon>Bacteria</taxon>
        <taxon>Pseudomonadati</taxon>
        <taxon>Pseudomonadota</taxon>
        <taxon>Alphaproteobacteria</taxon>
        <taxon>Hyphomicrobiales</taxon>
        <taxon>Amorphaceae</taxon>
        <taxon>Amorphus</taxon>
    </lineage>
</organism>
<dbReference type="Gene3D" id="2.60.120.10">
    <property type="entry name" value="Jelly Rolls"/>
    <property type="match status" value="1"/>
</dbReference>
<evidence type="ECO:0000313" key="4">
    <source>
        <dbReference type="Proteomes" id="UP001229244"/>
    </source>
</evidence>
<comment type="caution">
    <text evidence="3">The sequence shown here is derived from an EMBL/GenBank/DDBJ whole genome shotgun (WGS) entry which is preliminary data.</text>
</comment>
<gene>
    <name evidence="3" type="ORF">J2S73_003537</name>
</gene>
<protein>
    <submittedName>
        <fullName evidence="3">Transcriptional regulator with XRE-family HTH domain</fullName>
    </submittedName>
</protein>
<dbReference type="GO" id="GO:0003677">
    <property type="term" value="F:DNA binding"/>
    <property type="evidence" value="ECO:0007669"/>
    <property type="project" value="UniProtKB-KW"/>
</dbReference>
<dbReference type="InterPro" id="IPR050807">
    <property type="entry name" value="TransReg_Diox_bact_type"/>
</dbReference>
<evidence type="ECO:0000256" key="1">
    <source>
        <dbReference type="ARBA" id="ARBA00023125"/>
    </source>
</evidence>
<dbReference type="Pfam" id="PF13560">
    <property type="entry name" value="HTH_31"/>
    <property type="match status" value="1"/>
</dbReference>
<keyword evidence="1" id="KW-0238">DNA-binding</keyword>
<dbReference type="EMBL" id="JAUSUL010000004">
    <property type="protein sequence ID" value="MDQ0317060.1"/>
    <property type="molecule type" value="Genomic_DNA"/>
</dbReference>
<dbReference type="AlphaFoldDB" id="A0AAE3VRW0"/>
<feature type="domain" description="HTH cro/C1-type" evidence="2">
    <location>
        <begin position="18"/>
        <end position="72"/>
    </location>
</feature>
<dbReference type="SUPFAM" id="SSF47413">
    <property type="entry name" value="lambda repressor-like DNA-binding domains"/>
    <property type="match status" value="1"/>
</dbReference>
<proteinExistence type="predicted"/>
<name>A0AAE3VRW0_9HYPH</name>
<evidence type="ECO:0000313" key="3">
    <source>
        <dbReference type="EMBL" id="MDQ0317060.1"/>
    </source>
</evidence>
<dbReference type="InterPro" id="IPR001387">
    <property type="entry name" value="Cro/C1-type_HTH"/>
</dbReference>
<accession>A0AAE3VRW0</accession>
<dbReference type="InterPro" id="IPR014710">
    <property type="entry name" value="RmlC-like_jellyroll"/>
</dbReference>
<dbReference type="SMART" id="SM00530">
    <property type="entry name" value="HTH_XRE"/>
    <property type="match status" value="1"/>
</dbReference>
<dbReference type="PANTHER" id="PTHR46797">
    <property type="entry name" value="HTH-TYPE TRANSCRIPTIONAL REGULATOR"/>
    <property type="match status" value="1"/>
</dbReference>
<dbReference type="InterPro" id="IPR011051">
    <property type="entry name" value="RmlC_Cupin_sf"/>
</dbReference>
<dbReference type="CDD" id="cd00093">
    <property type="entry name" value="HTH_XRE"/>
    <property type="match status" value="1"/>
</dbReference>
<dbReference type="PANTHER" id="PTHR46797:SF10">
    <property type="entry name" value="BLR1115 PROTEIN"/>
    <property type="match status" value="1"/>
</dbReference>
<keyword evidence="4" id="KW-1185">Reference proteome</keyword>
<dbReference type="GO" id="GO:0003700">
    <property type="term" value="F:DNA-binding transcription factor activity"/>
    <property type="evidence" value="ECO:0007669"/>
    <property type="project" value="TreeGrafter"/>
</dbReference>
<dbReference type="Gene3D" id="1.10.260.40">
    <property type="entry name" value="lambda repressor-like DNA-binding domains"/>
    <property type="match status" value="1"/>
</dbReference>
<dbReference type="CDD" id="cd02209">
    <property type="entry name" value="cupin_XRE_C"/>
    <property type="match status" value="1"/>
</dbReference>
<dbReference type="Proteomes" id="UP001229244">
    <property type="component" value="Unassembled WGS sequence"/>
</dbReference>
<dbReference type="RefSeq" id="WP_306886955.1">
    <property type="nucleotide sequence ID" value="NZ_JAUSUL010000004.1"/>
</dbReference>
<evidence type="ECO:0000259" key="2">
    <source>
        <dbReference type="PROSITE" id="PS50943"/>
    </source>
</evidence>
<dbReference type="InterPro" id="IPR010982">
    <property type="entry name" value="Lambda_DNA-bd_dom_sf"/>
</dbReference>
<dbReference type="GO" id="GO:0005829">
    <property type="term" value="C:cytosol"/>
    <property type="evidence" value="ECO:0007669"/>
    <property type="project" value="TreeGrafter"/>
</dbReference>
<dbReference type="PROSITE" id="PS50943">
    <property type="entry name" value="HTH_CROC1"/>
    <property type="match status" value="1"/>
</dbReference>
<reference evidence="3" key="1">
    <citation type="submission" date="2023-07" db="EMBL/GenBank/DDBJ databases">
        <title>Genomic Encyclopedia of Type Strains, Phase IV (KMG-IV): sequencing the most valuable type-strain genomes for metagenomic binning, comparative biology and taxonomic classification.</title>
        <authorList>
            <person name="Goeker M."/>
        </authorList>
    </citation>
    <scope>NUCLEOTIDE SEQUENCE</scope>
    <source>
        <strain evidence="3">DSM 21202</strain>
    </source>
</reference>